<proteinExistence type="predicted"/>
<name>A0A2H0WJW9_UNCKA</name>
<organism evidence="1 2">
    <name type="scientific">candidate division WWE3 bacterium CG09_land_8_20_14_0_10_39_24</name>
    <dbReference type="NCBI Taxonomy" id="1975088"/>
    <lineage>
        <taxon>Bacteria</taxon>
        <taxon>Katanobacteria</taxon>
    </lineage>
</organism>
<dbReference type="SUPFAM" id="SSF48239">
    <property type="entry name" value="Terpenoid cyclases/Protein prenyltransferases"/>
    <property type="match status" value="1"/>
</dbReference>
<evidence type="ECO:0000313" key="2">
    <source>
        <dbReference type="Proteomes" id="UP000230787"/>
    </source>
</evidence>
<comment type="caution">
    <text evidence="1">The sequence shown here is derived from an EMBL/GenBank/DDBJ whole genome shotgun (WGS) entry which is preliminary data.</text>
</comment>
<accession>A0A2H0WJW9</accession>
<dbReference type="InterPro" id="IPR008930">
    <property type="entry name" value="Terpenoid_cyclase/PrenylTrfase"/>
</dbReference>
<sequence length="284" mass="33195">MDKQLYAFYFESGSVNKVLLELSKYQNDDGGFGHSLEPDFTTESSSAIATTIAIQYSERLETPETNETLNKAIDYFTNSFSDEYQKWRPVPDNVNNSPHAPWWHIDEKSGMCAIDQNWDNPTVEILGYLNRYPNSFPTSKLKELTRRAVVRIQSDEDITEHSLYCYQIFYTNLDEPLKAQIKSKLFDRIKVTVNTSVDDWRTKYVPKPLNFVDGPKSPFYNLLRDSVHQNLGFLIETLDNNEAWFPTWSWRQYEKDWEKAKVKWAGKIAVENLVILNKFSKLEN</sequence>
<dbReference type="EMBL" id="PEZN01000027">
    <property type="protein sequence ID" value="PIS12865.1"/>
    <property type="molecule type" value="Genomic_DNA"/>
</dbReference>
<dbReference type="AlphaFoldDB" id="A0A2H0WJW9"/>
<protein>
    <recommendedName>
        <fullName evidence="3">Squalene cyclase C-terminal domain-containing protein</fullName>
    </recommendedName>
</protein>
<reference evidence="2" key="1">
    <citation type="submission" date="2017-09" db="EMBL/GenBank/DDBJ databases">
        <title>Depth-based differentiation of microbial function through sediment-hosted aquifers and enrichment of novel symbionts in the deep terrestrial subsurface.</title>
        <authorList>
            <person name="Probst A.J."/>
            <person name="Ladd B."/>
            <person name="Jarett J.K."/>
            <person name="Geller-Mcgrath D.E."/>
            <person name="Sieber C.M.K."/>
            <person name="Emerson J.B."/>
            <person name="Anantharaman K."/>
            <person name="Thomas B.C."/>
            <person name="Malmstrom R."/>
            <person name="Stieglmeier M."/>
            <person name="Klingl A."/>
            <person name="Woyke T."/>
            <person name="Ryan C.M."/>
            <person name="Banfield J.F."/>
        </authorList>
    </citation>
    <scope>NUCLEOTIDE SEQUENCE [LARGE SCALE GENOMIC DNA]</scope>
</reference>
<evidence type="ECO:0000313" key="1">
    <source>
        <dbReference type="EMBL" id="PIS12865.1"/>
    </source>
</evidence>
<gene>
    <name evidence="1" type="ORF">COT69_01855</name>
</gene>
<dbReference type="Proteomes" id="UP000230787">
    <property type="component" value="Unassembled WGS sequence"/>
</dbReference>
<evidence type="ECO:0008006" key="3">
    <source>
        <dbReference type="Google" id="ProtNLM"/>
    </source>
</evidence>